<evidence type="ECO:0000256" key="8">
    <source>
        <dbReference type="ARBA" id="ARBA00023224"/>
    </source>
</evidence>
<keyword evidence="6 12" id="KW-1133">Transmembrane helix</keyword>
<dbReference type="GO" id="GO:0006935">
    <property type="term" value="P:chemotaxis"/>
    <property type="evidence" value="ECO:0007669"/>
    <property type="project" value="UniProtKB-KW"/>
</dbReference>
<evidence type="ECO:0000256" key="1">
    <source>
        <dbReference type="ARBA" id="ARBA00004429"/>
    </source>
</evidence>
<dbReference type="SUPFAM" id="SSF103190">
    <property type="entry name" value="Sensory domain-like"/>
    <property type="match status" value="1"/>
</dbReference>
<keyword evidence="8 10" id="KW-0807">Transducer</keyword>
<dbReference type="Pfam" id="PF00015">
    <property type="entry name" value="MCPsignal"/>
    <property type="match status" value="1"/>
</dbReference>
<organism evidence="16 17">
    <name type="scientific">Tamilnaduibacter salinus</name>
    <dbReference type="NCBI Taxonomy" id="1484056"/>
    <lineage>
        <taxon>Bacteria</taxon>
        <taxon>Pseudomonadati</taxon>
        <taxon>Pseudomonadota</taxon>
        <taxon>Gammaproteobacteria</taxon>
        <taxon>Pseudomonadales</taxon>
        <taxon>Marinobacteraceae</taxon>
        <taxon>Tamilnaduibacter</taxon>
    </lineage>
</organism>
<dbReference type="PANTHER" id="PTHR32089:SF119">
    <property type="entry name" value="METHYL-ACCEPTING CHEMOTAXIS PROTEIN CTPL"/>
    <property type="match status" value="1"/>
</dbReference>
<dbReference type="InterPro" id="IPR029151">
    <property type="entry name" value="Sensor-like_sf"/>
</dbReference>
<dbReference type="SUPFAM" id="SSF58104">
    <property type="entry name" value="Methyl-accepting chemotaxis protein (MCP) signaling domain"/>
    <property type="match status" value="1"/>
</dbReference>
<comment type="subcellular location">
    <subcellularLocation>
        <location evidence="1">Cell inner membrane</location>
        <topology evidence="1">Multi-pass membrane protein</topology>
    </subcellularLocation>
</comment>
<dbReference type="InterPro" id="IPR004089">
    <property type="entry name" value="MCPsignal_dom"/>
</dbReference>
<dbReference type="AlphaFoldDB" id="A0A2A2I010"/>
<evidence type="ECO:0000313" key="17">
    <source>
        <dbReference type="Proteomes" id="UP000218332"/>
    </source>
</evidence>
<dbReference type="CDD" id="cd12912">
    <property type="entry name" value="PDC2_MCP_like"/>
    <property type="match status" value="1"/>
</dbReference>
<dbReference type="InterPro" id="IPR003660">
    <property type="entry name" value="HAMP_dom"/>
</dbReference>
<dbReference type="FunFam" id="1.10.287.950:FF:000001">
    <property type="entry name" value="Methyl-accepting chemotaxis sensory transducer"/>
    <property type="match status" value="1"/>
</dbReference>
<dbReference type="InterPro" id="IPR033479">
    <property type="entry name" value="dCache_1"/>
</dbReference>
<protein>
    <recommendedName>
        <fullName evidence="18">Methyl-accepting chemotaxis sensory transducer with Cache sensor</fullName>
    </recommendedName>
</protein>
<dbReference type="Pfam" id="PF02743">
    <property type="entry name" value="dCache_1"/>
    <property type="match status" value="1"/>
</dbReference>
<dbReference type="GO" id="GO:0004888">
    <property type="term" value="F:transmembrane signaling receptor activity"/>
    <property type="evidence" value="ECO:0007669"/>
    <property type="project" value="InterPro"/>
</dbReference>
<dbReference type="PROSITE" id="PS50885">
    <property type="entry name" value="HAMP"/>
    <property type="match status" value="1"/>
</dbReference>
<dbReference type="PRINTS" id="PR00260">
    <property type="entry name" value="CHEMTRNSDUCR"/>
</dbReference>
<feature type="transmembrane region" description="Helical" evidence="12">
    <location>
        <begin position="298"/>
        <end position="320"/>
    </location>
</feature>
<dbReference type="SMART" id="SM00304">
    <property type="entry name" value="HAMP"/>
    <property type="match status" value="2"/>
</dbReference>
<evidence type="ECO:0008006" key="18">
    <source>
        <dbReference type="Google" id="ProtNLM"/>
    </source>
</evidence>
<sequence>MTFTKKLVLTFVAILVVVIVSLSLIAIQQARQTAEHNSEQASLRQIEQIEYSVAQFFGAMKAEAQFLASHRELAEAVGRLTTYLDPSQGGQMTPLKNSPTEASLFRLFESFADAKGGLRYVYYGTEEGEFVQWPLGESGAPYDPRERPWYNAALQAGEGGAITDAYYFETDDASIISVTHEVRDQRGNTAGVVGIDVSLEGLTAMIRDVEIGDSGKLLLIEDTGTILANPLAPETNFQSVDELETDILASLQSQGEGNQTIEYAGTTYEATVFTSPELGWTFIGLVPRDKMMASATDLGWTIAIVGLLFLALAIGVAVVLGRMLTRPLRTVSEKMRDIAAGEGDLTQRLPEQGTDEIGDLSRQFNAFVERMHQTIQDVDGTTQSLASAAEQLNQVASETRQSVERQSSQTDQIATAINEMTATVQEVSQNATSVADAASDADTKAREGGTVVGDNSRAMETLIGELDDMATVIGQLAQRSQEIKTVLDVIHSVTEQTNLLALNAAIEAARAGEQGRGFAVVADEVRSLAQRSNKSADEIQTIIDGLITETDRAVHSMEQAKERSGESQQRASKASEALTDIESSVSTIHEQVTQIATAAEEQSQAAEEINQNVTGIVEAAQHSSSGTEQTNSASDEVARMAERLRDVVGRFRI</sequence>
<keyword evidence="7 12" id="KW-0472">Membrane</keyword>
<dbReference type="GO" id="GO:0007165">
    <property type="term" value="P:signal transduction"/>
    <property type="evidence" value="ECO:0007669"/>
    <property type="project" value="UniProtKB-KW"/>
</dbReference>
<dbReference type="CDD" id="cd12913">
    <property type="entry name" value="PDC1_MCP_like"/>
    <property type="match status" value="1"/>
</dbReference>
<dbReference type="CDD" id="cd06225">
    <property type="entry name" value="HAMP"/>
    <property type="match status" value="1"/>
</dbReference>
<proteinExistence type="inferred from homology"/>
<dbReference type="SMART" id="SM00283">
    <property type="entry name" value="MA"/>
    <property type="match status" value="1"/>
</dbReference>
<dbReference type="Gene3D" id="1.10.287.950">
    <property type="entry name" value="Methyl-accepting chemotaxis protein"/>
    <property type="match status" value="1"/>
</dbReference>
<evidence type="ECO:0000313" key="16">
    <source>
        <dbReference type="EMBL" id="PAV25039.1"/>
    </source>
</evidence>
<dbReference type="PANTHER" id="PTHR32089">
    <property type="entry name" value="METHYL-ACCEPTING CHEMOTAXIS PROTEIN MCPB"/>
    <property type="match status" value="1"/>
</dbReference>
<comment type="similarity">
    <text evidence="9">Belongs to the methyl-accepting chemotaxis (MCP) protein family.</text>
</comment>
<keyword evidence="17" id="KW-1185">Reference proteome</keyword>
<dbReference type="PROSITE" id="PS50192">
    <property type="entry name" value="T_SNARE"/>
    <property type="match status" value="1"/>
</dbReference>
<evidence type="ECO:0000256" key="6">
    <source>
        <dbReference type="ARBA" id="ARBA00022989"/>
    </source>
</evidence>
<feature type="domain" description="T-SNARE coiled-coil homology" evidence="14">
    <location>
        <begin position="372"/>
        <end position="434"/>
    </location>
</feature>
<evidence type="ECO:0000256" key="2">
    <source>
        <dbReference type="ARBA" id="ARBA00022475"/>
    </source>
</evidence>
<dbReference type="RefSeq" id="WP_095611874.1">
    <property type="nucleotide sequence ID" value="NZ_NMPM01000082.1"/>
</dbReference>
<feature type="domain" description="HAMP" evidence="15">
    <location>
        <begin position="322"/>
        <end position="376"/>
    </location>
</feature>
<keyword evidence="3" id="KW-0145">Chemotaxis</keyword>
<dbReference type="EMBL" id="NMPM01000082">
    <property type="protein sequence ID" value="PAV25039.1"/>
    <property type="molecule type" value="Genomic_DNA"/>
</dbReference>
<feature type="region of interest" description="Disordered" evidence="11">
    <location>
        <begin position="555"/>
        <end position="577"/>
    </location>
</feature>
<comment type="caution">
    <text evidence="16">The sequence shown here is derived from an EMBL/GenBank/DDBJ whole genome shotgun (WGS) entry which is preliminary data.</text>
</comment>
<evidence type="ECO:0000256" key="3">
    <source>
        <dbReference type="ARBA" id="ARBA00022500"/>
    </source>
</evidence>
<reference evidence="16 17" key="1">
    <citation type="submission" date="2017-07" db="EMBL/GenBank/DDBJ databases">
        <title>Tamlnaduibacter salinus (Mi-7) genome sequencing.</title>
        <authorList>
            <person name="Verma A."/>
            <person name="Krishnamurthi S."/>
        </authorList>
    </citation>
    <scope>NUCLEOTIDE SEQUENCE [LARGE SCALE GENOMIC DNA]</scope>
    <source>
        <strain evidence="16 17">Mi-7</strain>
    </source>
</reference>
<evidence type="ECO:0000256" key="4">
    <source>
        <dbReference type="ARBA" id="ARBA00022519"/>
    </source>
</evidence>
<keyword evidence="2" id="KW-1003">Cell membrane</keyword>
<feature type="transmembrane region" description="Helical" evidence="12">
    <location>
        <begin position="7"/>
        <end position="27"/>
    </location>
</feature>
<dbReference type="InterPro" id="IPR000727">
    <property type="entry name" value="T_SNARE_dom"/>
</dbReference>
<name>A0A2A2I010_9GAMM</name>
<feature type="compositionally biased region" description="Basic and acidic residues" evidence="11">
    <location>
        <begin position="555"/>
        <end position="565"/>
    </location>
</feature>
<feature type="domain" description="Methyl-accepting transducer" evidence="13">
    <location>
        <begin position="381"/>
        <end position="617"/>
    </location>
</feature>
<dbReference type="CDD" id="cd11386">
    <property type="entry name" value="MCP_signal"/>
    <property type="match status" value="1"/>
</dbReference>
<keyword evidence="4" id="KW-0997">Cell inner membrane</keyword>
<dbReference type="Pfam" id="PF00672">
    <property type="entry name" value="HAMP"/>
    <property type="match status" value="1"/>
</dbReference>
<evidence type="ECO:0000259" key="15">
    <source>
        <dbReference type="PROSITE" id="PS50885"/>
    </source>
</evidence>
<dbReference type="PROSITE" id="PS50111">
    <property type="entry name" value="CHEMOTAXIS_TRANSDUC_2"/>
    <property type="match status" value="1"/>
</dbReference>
<evidence type="ECO:0000259" key="13">
    <source>
        <dbReference type="PROSITE" id="PS50111"/>
    </source>
</evidence>
<evidence type="ECO:0000256" key="11">
    <source>
        <dbReference type="SAM" id="MobiDB-lite"/>
    </source>
</evidence>
<dbReference type="Proteomes" id="UP000218332">
    <property type="component" value="Unassembled WGS sequence"/>
</dbReference>
<evidence type="ECO:0000256" key="5">
    <source>
        <dbReference type="ARBA" id="ARBA00022692"/>
    </source>
</evidence>
<evidence type="ECO:0000256" key="10">
    <source>
        <dbReference type="PROSITE-ProRule" id="PRU00284"/>
    </source>
</evidence>
<keyword evidence="5 12" id="KW-0812">Transmembrane</keyword>
<evidence type="ECO:0000256" key="9">
    <source>
        <dbReference type="ARBA" id="ARBA00029447"/>
    </source>
</evidence>
<evidence type="ECO:0000256" key="12">
    <source>
        <dbReference type="SAM" id="Phobius"/>
    </source>
</evidence>
<dbReference type="InterPro" id="IPR004090">
    <property type="entry name" value="Chemotax_Me-accpt_rcpt"/>
</dbReference>
<dbReference type="GO" id="GO:0005886">
    <property type="term" value="C:plasma membrane"/>
    <property type="evidence" value="ECO:0007669"/>
    <property type="project" value="UniProtKB-SubCell"/>
</dbReference>
<accession>A0A2A2I010</accession>
<dbReference type="Gene3D" id="3.30.450.20">
    <property type="entry name" value="PAS domain"/>
    <property type="match status" value="2"/>
</dbReference>
<gene>
    <name evidence="16" type="ORF">CF392_12940</name>
</gene>
<evidence type="ECO:0000259" key="14">
    <source>
        <dbReference type="PROSITE" id="PS50192"/>
    </source>
</evidence>
<evidence type="ECO:0000256" key="7">
    <source>
        <dbReference type="ARBA" id="ARBA00023136"/>
    </source>
</evidence>